<comment type="function">
    <text evidence="9">Acts as a component of the peripheral membrane COG complex that is involved in intra-Golgi protein trafficking. COG is located at the cis-Golgi, and regulates tethering of retrograde intra-Golgi vesicles and possibly a number of other membrane trafficking events.</text>
</comment>
<evidence type="ECO:0000256" key="9">
    <source>
        <dbReference type="ARBA" id="ARBA00043873"/>
    </source>
</evidence>
<dbReference type="GO" id="GO:0000139">
    <property type="term" value="C:Golgi membrane"/>
    <property type="evidence" value="ECO:0007669"/>
    <property type="project" value="UniProtKB-SubCell"/>
</dbReference>
<dbReference type="GO" id="GO:0015031">
    <property type="term" value="P:protein transport"/>
    <property type="evidence" value="ECO:0007669"/>
    <property type="project" value="UniProtKB-KW"/>
</dbReference>
<comment type="subcellular location">
    <subcellularLocation>
        <location evidence="1 10">Golgi apparatus membrane</location>
        <topology evidence="1 10">Peripheral membrane protein</topology>
    </subcellularLocation>
</comment>
<evidence type="ECO:0000259" key="12">
    <source>
        <dbReference type="Pfam" id="PF06419"/>
    </source>
</evidence>
<dbReference type="EMBL" id="CDQK01000004">
    <property type="protein sequence ID" value="CEP23404.1"/>
    <property type="molecule type" value="Genomic_DNA"/>
</dbReference>
<evidence type="ECO:0000256" key="7">
    <source>
        <dbReference type="ARBA" id="ARBA00023136"/>
    </source>
</evidence>
<dbReference type="InterPro" id="IPR010490">
    <property type="entry name" value="COG6"/>
</dbReference>
<dbReference type="Pfam" id="PF20653">
    <property type="entry name" value="COG6_C"/>
    <property type="match status" value="1"/>
</dbReference>
<proteinExistence type="inferred from homology"/>
<gene>
    <name evidence="14" type="primary">COG6</name>
    <name evidence="14" type="ORF">BN1211_3985</name>
</gene>
<evidence type="ECO:0000259" key="13">
    <source>
        <dbReference type="Pfam" id="PF20653"/>
    </source>
</evidence>
<dbReference type="SMART" id="SM01087">
    <property type="entry name" value="COG6"/>
    <property type="match status" value="1"/>
</dbReference>
<organism evidence="14 15">
    <name type="scientific">Cyberlindnera jadinii (strain ATCC 18201 / CBS 1600 / BCRC 20928 / JCM 3617 / NBRC 0987 / NRRL Y-1542)</name>
    <name type="common">Torula yeast</name>
    <name type="synonym">Candida utilis</name>
    <dbReference type="NCBI Taxonomy" id="983966"/>
    <lineage>
        <taxon>Eukaryota</taxon>
        <taxon>Fungi</taxon>
        <taxon>Dikarya</taxon>
        <taxon>Ascomycota</taxon>
        <taxon>Saccharomycotina</taxon>
        <taxon>Saccharomycetes</taxon>
        <taxon>Phaffomycetales</taxon>
        <taxon>Phaffomycetaceae</taxon>
        <taxon>Cyberlindnera</taxon>
    </lineage>
</organism>
<comment type="similarity">
    <text evidence="2 10">Belongs to the COG6 family.</text>
</comment>
<dbReference type="GO" id="GO:0006891">
    <property type="term" value="P:intra-Golgi vesicle-mediated transport"/>
    <property type="evidence" value="ECO:0007669"/>
    <property type="project" value="UniProtKB-UniRule"/>
</dbReference>
<evidence type="ECO:0000256" key="10">
    <source>
        <dbReference type="RuleBase" id="RU365075"/>
    </source>
</evidence>
<evidence type="ECO:0000256" key="6">
    <source>
        <dbReference type="ARBA" id="ARBA00023034"/>
    </source>
</evidence>
<accession>A0A0H5CFN8</accession>
<keyword evidence="6 10" id="KW-0333">Golgi apparatus</keyword>
<dbReference type="PANTHER" id="PTHR21506:SF0">
    <property type="entry name" value="CONSERVED OLIGOMERIC GOLGI COMPLEX SUBUNIT 6"/>
    <property type="match status" value="1"/>
</dbReference>
<evidence type="ECO:0000256" key="11">
    <source>
        <dbReference type="SAM" id="MobiDB-lite"/>
    </source>
</evidence>
<protein>
    <recommendedName>
        <fullName evidence="3 10">Conserved oligomeric Golgi complex subunit 6</fullName>
        <shortName evidence="10">COG complex subunit 6</shortName>
    </recommendedName>
    <alternativeName>
        <fullName evidence="8 10">Component of oligomeric Golgi complex 6</fullName>
    </alternativeName>
</protein>
<keyword evidence="4 10" id="KW-0813">Transport</keyword>
<evidence type="ECO:0000313" key="14">
    <source>
        <dbReference type="EMBL" id="CEP23404.1"/>
    </source>
</evidence>
<reference evidence="15" key="1">
    <citation type="journal article" date="2015" name="J. Biotechnol.">
        <title>The structure of the Cyberlindnera jadinii genome and its relation to Candida utilis analyzed by the occurrence of single nucleotide polymorphisms.</title>
        <authorList>
            <person name="Rupp O."/>
            <person name="Brinkrolf K."/>
            <person name="Buerth C."/>
            <person name="Kunigo M."/>
            <person name="Schneider J."/>
            <person name="Jaenicke S."/>
            <person name="Goesmann A."/>
            <person name="Puehler A."/>
            <person name="Jaeger K.-E."/>
            <person name="Ernst J.F."/>
        </authorList>
    </citation>
    <scope>NUCLEOTIDE SEQUENCE [LARGE SCALE GENOMIC DNA]</scope>
    <source>
        <strain evidence="15">ATCC 18201 / CBS 1600 / BCRC 20928 / JCM 3617 / NBRC 0987 / NRRL Y-1542</strain>
    </source>
</reference>
<evidence type="ECO:0000256" key="1">
    <source>
        <dbReference type="ARBA" id="ARBA00004395"/>
    </source>
</evidence>
<dbReference type="InterPro" id="IPR048369">
    <property type="entry name" value="COG6_C"/>
</dbReference>
<keyword evidence="5 10" id="KW-0653">Protein transport</keyword>
<feature type="domain" description="Conserved Oligomeric Golgi complex subunit 6 C-terminal" evidence="13">
    <location>
        <begin position="286"/>
        <end position="782"/>
    </location>
</feature>
<evidence type="ECO:0000256" key="3">
    <source>
        <dbReference type="ARBA" id="ARBA00020973"/>
    </source>
</evidence>
<dbReference type="Proteomes" id="UP000038830">
    <property type="component" value="Unassembled WGS sequence"/>
</dbReference>
<comment type="function">
    <text evidence="10">Acts as component of the peripheral membrane COG complex that is involved in intra-Golgi protein trafficking. COG is located at the cis-Golgi, and regulates tethering of retrograde intra-Golgi vesicles and possibly a number of other membrane trafficking events.</text>
</comment>
<name>A0A0H5CFN8_CYBJN</name>
<evidence type="ECO:0000256" key="4">
    <source>
        <dbReference type="ARBA" id="ARBA00022448"/>
    </source>
</evidence>
<dbReference type="InterPro" id="IPR048368">
    <property type="entry name" value="COG6_N"/>
</dbReference>
<dbReference type="AlphaFoldDB" id="A0A0H5CFN8"/>
<comment type="subunit">
    <text evidence="10">Component of the conserved oligomeric Golgi complex.</text>
</comment>
<keyword evidence="7 10" id="KW-0472">Membrane</keyword>
<feature type="domain" description="Conserved oligomeric complex COG6 N-terminal" evidence="12">
    <location>
        <begin position="159"/>
        <end position="256"/>
    </location>
</feature>
<feature type="region of interest" description="Disordered" evidence="11">
    <location>
        <begin position="1"/>
        <end position="23"/>
    </location>
</feature>
<evidence type="ECO:0000256" key="5">
    <source>
        <dbReference type="ARBA" id="ARBA00022927"/>
    </source>
</evidence>
<sequence length="794" mass="91201">MDFIDFTTYQSEESGADTPTRLPEPAPPLVLPLNQNLTSKLQGLSLLKKKLDFSTSQDDKGESNTTTQTAEKYAKISESIFNDTHDDLSINGRGGAAAYATSSSTKGNTDAVLSKKLAGVLNSYGLNEGKMRESLEILQQKQELELKLLVQSDVFGAMQRRRFRSDIEGELLKQHSSVLREFQPVVTRVEQLGERINELKETKSKLTEFDHLDPELLSKIDQLTKQKNLIMLKKSILLSFKNNFTLTQYEEHVLTNEDISLVYFEVLQKCNKINNNCSILLTLQNQTLGLKIMEKMSRILDLAYQRIAFFLTNRLDQFMGETSRGSSTSGNEDIRLMKIALFYLNNNLKYFDEVTGKLIESRSKAIVDEFIYQSSNSDPSDNARPIVLSAHDPVRYIGDLLAFVHSVIVNEVEFVSTLFKIGEDTDSNFERTEFERNLIQLENSQDVNRSIDSTIDQIVGALSRPLKSRLEQIIRSDKNFDVITKLFNLLDLYRMMFQKQLTKDSSCSIFETLESVKLLCVERVLSILKEKVLINEKQLEGDSWRIDDDSLLTPDWIRDFYNSSLLIFDEVGNSEGHPLNMDDETYKGFLNLLIDKPIELIQKQAKANFKNDKVNWKILVINSLDYVESKILTIPALSTEFDKISHLVGTVKEELIQHQYETLLKDSGLDIHQQLIQLIFPIEQIETDEDYYMYSSLIENKLFNKDKLQEIETKLHEFLPNALIDIQQALFKISSPSIANDIITESSLKFLKLYNVYYKILHILYEDEEILEWSTYDVATLLGVEKAYEELEQK</sequence>
<dbReference type="Pfam" id="PF06419">
    <property type="entry name" value="COG6_N"/>
    <property type="match status" value="1"/>
</dbReference>
<evidence type="ECO:0000313" key="15">
    <source>
        <dbReference type="Proteomes" id="UP000038830"/>
    </source>
</evidence>
<dbReference type="PANTHER" id="PTHR21506">
    <property type="entry name" value="COMPONENT OF OLIGOMERIC GOLGI COMPLEX 6"/>
    <property type="match status" value="1"/>
</dbReference>
<evidence type="ECO:0000256" key="8">
    <source>
        <dbReference type="ARBA" id="ARBA00031348"/>
    </source>
</evidence>
<dbReference type="GO" id="GO:0017119">
    <property type="term" value="C:Golgi transport complex"/>
    <property type="evidence" value="ECO:0007669"/>
    <property type="project" value="UniProtKB-UniRule"/>
</dbReference>
<evidence type="ECO:0000256" key="2">
    <source>
        <dbReference type="ARBA" id="ARBA00011023"/>
    </source>
</evidence>